<evidence type="ECO:0000313" key="2">
    <source>
        <dbReference type="EMBL" id="CCD19099.1"/>
    </source>
</evidence>
<feature type="compositionally biased region" description="Basic and acidic residues" evidence="1">
    <location>
        <begin position="102"/>
        <end position="120"/>
    </location>
</feature>
<dbReference type="VEuPathDB" id="TriTrypDB:TvY486_0018050"/>
<evidence type="ECO:0000256" key="1">
    <source>
        <dbReference type="SAM" id="MobiDB-lite"/>
    </source>
</evidence>
<sequence length="316" mass="36549">MRTAAKRGNRTNRTHGSRLRDKKASTPKACSARRGEGRERSKAERNNRQVDKRWGKHRMPQTPTDNTQSWQEQCRDIAAKARNGTRQHSPRQSTRTQGQQGGRHDTADERRGWRLNEAHKRDRRQAGQRHRLTRHKRRKGAHTQRGNGAAHRHEERAADKAQTSCGRAAGGCTIEKRFEIKGPQGTCILPTQRQNRRRMTPKSNMPRHQRRRKARIKRARGKCAKSKTEHGQAKTNNTTHAQQPANAKHARAYRKAAKQTHEQVKKTGHRTVKIKRAASRRHVPPATRHKDCAGHGRHRRSRDNTPAKREKRRSWQ</sequence>
<feature type="compositionally biased region" description="Polar residues" evidence="1">
    <location>
        <begin position="61"/>
        <end position="72"/>
    </location>
</feature>
<feature type="region of interest" description="Disordered" evidence="1">
    <location>
        <begin position="194"/>
        <end position="316"/>
    </location>
</feature>
<accession>F9WNI1</accession>
<dbReference type="Proteomes" id="UP000009027">
    <property type="component" value="Unassembled WGS sequence"/>
</dbReference>
<protein>
    <submittedName>
        <fullName evidence="2">Uncharacterized protein</fullName>
    </submittedName>
</protein>
<reference evidence="2 3" key="1">
    <citation type="journal article" date="2012" name="Proc. Natl. Acad. Sci. U.S.A.">
        <title>Antigenic diversity is generated by distinct evolutionary mechanisms in African trypanosome species.</title>
        <authorList>
            <person name="Jackson A.P."/>
            <person name="Berry A."/>
            <person name="Aslett M."/>
            <person name="Allison H.C."/>
            <person name="Burton P."/>
            <person name="Vavrova-Anderson J."/>
            <person name="Brown R."/>
            <person name="Browne H."/>
            <person name="Corton N."/>
            <person name="Hauser H."/>
            <person name="Gamble J."/>
            <person name="Gilderthorp R."/>
            <person name="Marcello L."/>
            <person name="McQuillan J."/>
            <person name="Otto T.D."/>
            <person name="Quail M.A."/>
            <person name="Sanders M.J."/>
            <person name="van Tonder A."/>
            <person name="Ginger M.L."/>
            <person name="Field M.C."/>
            <person name="Barry J.D."/>
            <person name="Hertz-Fowler C."/>
            <person name="Berriman M."/>
        </authorList>
    </citation>
    <scope>NUCLEOTIDE SEQUENCE</scope>
    <source>
        <strain evidence="2 3">Y486</strain>
    </source>
</reference>
<feature type="compositionally biased region" description="Basic residues" evidence="1">
    <location>
        <begin position="194"/>
        <end position="225"/>
    </location>
</feature>
<dbReference type="AlphaFoldDB" id="F9WNI1"/>
<evidence type="ECO:0000313" key="3">
    <source>
        <dbReference type="Proteomes" id="UP000009027"/>
    </source>
</evidence>
<feature type="compositionally biased region" description="Basic residues" evidence="1">
    <location>
        <begin position="121"/>
        <end position="142"/>
    </location>
</feature>
<feature type="compositionally biased region" description="Basic residues" evidence="1">
    <location>
        <begin position="1"/>
        <end position="17"/>
    </location>
</feature>
<proteinExistence type="predicted"/>
<name>F9WNI1_TRYVY</name>
<organism evidence="2 3">
    <name type="scientific">Trypanosoma vivax (strain Y486)</name>
    <dbReference type="NCBI Taxonomy" id="1055687"/>
    <lineage>
        <taxon>Eukaryota</taxon>
        <taxon>Discoba</taxon>
        <taxon>Euglenozoa</taxon>
        <taxon>Kinetoplastea</taxon>
        <taxon>Metakinetoplastina</taxon>
        <taxon>Trypanosomatida</taxon>
        <taxon>Trypanosomatidae</taxon>
        <taxon>Trypanosoma</taxon>
        <taxon>Duttonella</taxon>
    </lineage>
</organism>
<dbReference type="EMBL" id="CAEX01002617">
    <property type="protein sequence ID" value="CCD19099.1"/>
    <property type="molecule type" value="Genomic_DNA"/>
</dbReference>
<feature type="compositionally biased region" description="Polar residues" evidence="1">
    <location>
        <begin position="233"/>
        <end position="244"/>
    </location>
</feature>
<gene>
    <name evidence="2" type="ORF">TvY486_0018050</name>
</gene>
<keyword evidence="3" id="KW-1185">Reference proteome</keyword>
<feature type="region of interest" description="Disordered" evidence="1">
    <location>
        <begin position="1"/>
        <end position="164"/>
    </location>
</feature>
<feature type="compositionally biased region" description="Basic and acidic residues" evidence="1">
    <location>
        <begin position="33"/>
        <end position="53"/>
    </location>
</feature>
<feature type="compositionally biased region" description="Basic residues" evidence="1">
    <location>
        <begin position="266"/>
        <end position="283"/>
    </location>
</feature>
<feature type="compositionally biased region" description="Basic residues" evidence="1">
    <location>
        <begin position="248"/>
        <end position="258"/>
    </location>
</feature>